<dbReference type="SMART" id="SM00485">
    <property type="entry name" value="XPGN"/>
    <property type="match status" value="1"/>
</dbReference>
<dbReference type="InterPro" id="IPR006084">
    <property type="entry name" value="XPG/Rad2"/>
</dbReference>
<dbReference type="GO" id="GO:0006281">
    <property type="term" value="P:DNA repair"/>
    <property type="evidence" value="ECO:0007669"/>
    <property type="project" value="UniProtKB-ARBA"/>
</dbReference>
<keyword evidence="6" id="KW-0479">Metal-binding</keyword>
<dbReference type="EMBL" id="JALLPB020000726">
    <property type="protein sequence ID" value="KAL3806829.1"/>
    <property type="molecule type" value="Genomic_DNA"/>
</dbReference>
<keyword evidence="8" id="KW-0378">Hydrolase</keyword>
<dbReference type="PRINTS" id="PR00066">
    <property type="entry name" value="XRODRMPGMNTG"/>
</dbReference>
<reference evidence="15 16" key="1">
    <citation type="submission" date="2024-10" db="EMBL/GenBank/DDBJ databases">
        <title>Updated reference genomes for cyclostephanoid diatoms.</title>
        <authorList>
            <person name="Roberts W.R."/>
            <person name="Alverson A.J."/>
        </authorList>
    </citation>
    <scope>NUCLEOTIDE SEQUENCE [LARGE SCALE GENOMIC DNA]</scope>
    <source>
        <strain evidence="15 16">AJA228-03</strain>
    </source>
</reference>
<evidence type="ECO:0000313" key="16">
    <source>
        <dbReference type="Proteomes" id="UP001530377"/>
    </source>
</evidence>
<keyword evidence="4" id="KW-0597">Phosphoprotein</keyword>
<keyword evidence="10" id="KW-0496">Mitochondrion</keyword>
<evidence type="ECO:0000313" key="15">
    <source>
        <dbReference type="EMBL" id="KAL3806829.1"/>
    </source>
</evidence>
<keyword evidence="5" id="KW-0540">Nuclease</keyword>
<dbReference type="InterPro" id="IPR006086">
    <property type="entry name" value="XPG-I_dom"/>
</dbReference>
<feature type="region of interest" description="Disordered" evidence="12">
    <location>
        <begin position="86"/>
        <end position="130"/>
    </location>
</feature>
<evidence type="ECO:0000256" key="7">
    <source>
        <dbReference type="ARBA" id="ARBA00022759"/>
    </source>
</evidence>
<feature type="domain" description="XPG-I" evidence="13">
    <location>
        <begin position="706"/>
        <end position="775"/>
    </location>
</feature>
<dbReference type="PANTHER" id="PTHR16171">
    <property type="entry name" value="DNA REPAIR PROTEIN COMPLEMENTING XP-G CELLS-RELATED"/>
    <property type="match status" value="1"/>
</dbReference>
<dbReference type="InterPro" id="IPR029060">
    <property type="entry name" value="PIN-like_dom_sf"/>
</dbReference>
<feature type="compositionally biased region" description="Basic and acidic residues" evidence="12">
    <location>
        <begin position="619"/>
        <end position="634"/>
    </location>
</feature>
<dbReference type="GO" id="GO:0046872">
    <property type="term" value="F:metal ion binding"/>
    <property type="evidence" value="ECO:0007669"/>
    <property type="project" value="UniProtKB-KW"/>
</dbReference>
<dbReference type="Pfam" id="PF00752">
    <property type="entry name" value="XPG_N"/>
    <property type="match status" value="1"/>
</dbReference>
<dbReference type="InterPro" id="IPR008918">
    <property type="entry name" value="HhH2"/>
</dbReference>
<dbReference type="Gene3D" id="3.40.50.1010">
    <property type="entry name" value="5'-nuclease"/>
    <property type="match status" value="2"/>
</dbReference>
<evidence type="ECO:0000256" key="3">
    <source>
        <dbReference type="ARBA" id="ARBA00005283"/>
    </source>
</evidence>
<dbReference type="Proteomes" id="UP001530377">
    <property type="component" value="Unassembled WGS sequence"/>
</dbReference>
<feature type="domain" description="XPG N-terminal" evidence="14">
    <location>
        <begin position="1"/>
        <end position="95"/>
    </location>
</feature>
<evidence type="ECO:0000256" key="12">
    <source>
        <dbReference type="SAM" id="MobiDB-lite"/>
    </source>
</evidence>
<dbReference type="SMART" id="SM00279">
    <property type="entry name" value="HhH2"/>
    <property type="match status" value="1"/>
</dbReference>
<feature type="region of interest" description="Disordered" evidence="12">
    <location>
        <begin position="409"/>
        <end position="452"/>
    </location>
</feature>
<evidence type="ECO:0000256" key="2">
    <source>
        <dbReference type="ARBA" id="ARBA00004123"/>
    </source>
</evidence>
<dbReference type="SUPFAM" id="SSF88723">
    <property type="entry name" value="PIN domain-like"/>
    <property type="match status" value="1"/>
</dbReference>
<feature type="compositionally biased region" description="Basic and acidic residues" evidence="12">
    <location>
        <begin position="119"/>
        <end position="130"/>
    </location>
</feature>
<evidence type="ECO:0000256" key="1">
    <source>
        <dbReference type="ARBA" id="ARBA00001946"/>
    </source>
</evidence>
<dbReference type="InterPro" id="IPR006085">
    <property type="entry name" value="XPG_DNA_repair_N"/>
</dbReference>
<evidence type="ECO:0000259" key="14">
    <source>
        <dbReference type="SMART" id="SM00485"/>
    </source>
</evidence>
<accession>A0ABD3R1K3</accession>
<dbReference type="InterPro" id="IPR036279">
    <property type="entry name" value="5-3_exonuclease_C_sf"/>
</dbReference>
<dbReference type="PRINTS" id="PR00853">
    <property type="entry name" value="XPGRADSUPER"/>
</dbReference>
<evidence type="ECO:0000256" key="10">
    <source>
        <dbReference type="ARBA" id="ARBA00023128"/>
    </source>
</evidence>
<evidence type="ECO:0000256" key="6">
    <source>
        <dbReference type="ARBA" id="ARBA00022723"/>
    </source>
</evidence>
<keyword evidence="9" id="KW-0460">Magnesium</keyword>
<dbReference type="Gene3D" id="1.10.150.20">
    <property type="entry name" value="5' to 3' exonuclease, C-terminal subdomain"/>
    <property type="match status" value="1"/>
</dbReference>
<comment type="caution">
    <text evidence="15">The sequence shown here is derived from an EMBL/GenBank/DDBJ whole genome shotgun (WGS) entry which is preliminary data.</text>
</comment>
<dbReference type="GO" id="GO:0004519">
    <property type="term" value="F:endonuclease activity"/>
    <property type="evidence" value="ECO:0007669"/>
    <property type="project" value="UniProtKB-KW"/>
</dbReference>
<dbReference type="Pfam" id="PF00867">
    <property type="entry name" value="XPG_I"/>
    <property type="match status" value="1"/>
</dbReference>
<dbReference type="CDD" id="cd09904">
    <property type="entry name" value="H3TH_XPG"/>
    <property type="match status" value="1"/>
</dbReference>
<comment type="similarity">
    <text evidence="3">Belongs to the XPG/RAD2 endonuclease family. XPG subfamily.</text>
</comment>
<evidence type="ECO:0000256" key="11">
    <source>
        <dbReference type="ARBA" id="ARBA00023242"/>
    </source>
</evidence>
<dbReference type="PANTHER" id="PTHR16171:SF7">
    <property type="entry name" value="DNA REPAIR PROTEIN RAD2"/>
    <property type="match status" value="1"/>
</dbReference>
<feature type="region of interest" description="Disordered" evidence="12">
    <location>
        <begin position="312"/>
        <end position="349"/>
    </location>
</feature>
<dbReference type="InterPro" id="IPR001044">
    <property type="entry name" value="XPG/Rad2_eukaryotes"/>
</dbReference>
<dbReference type="GO" id="GO:0005634">
    <property type="term" value="C:nucleus"/>
    <property type="evidence" value="ECO:0007669"/>
    <property type="project" value="UniProtKB-SubCell"/>
</dbReference>
<dbReference type="GO" id="GO:0016787">
    <property type="term" value="F:hydrolase activity"/>
    <property type="evidence" value="ECO:0007669"/>
    <property type="project" value="UniProtKB-KW"/>
</dbReference>
<keyword evidence="11" id="KW-0539">Nucleus</keyword>
<feature type="compositionally biased region" description="Polar residues" evidence="12">
    <location>
        <begin position="635"/>
        <end position="645"/>
    </location>
</feature>
<gene>
    <name evidence="15" type="ORF">ACHAXA_003301</name>
</gene>
<comment type="subcellular location">
    <subcellularLocation>
        <location evidence="2">Nucleus</location>
    </subcellularLocation>
</comment>
<sequence>MGVKNLWRLLLPVGHRLSIETLSHQTLAIDASIWLTQISKACRDPETGRILPNRPHVRIFLLRLMRLLYHRVRPVIVFDVEGEGSGRRSASRARSAESNYGHSDDDDAVSDGNEYENPFVERRRDDPIRHDADNEMIASLPSETRHQWIDSQYRAHRIQSRSECIMAAADPEDYSSTQLRNFLKSSKLTKRVGEIGKLVETRKEFAAYGDGIAAANMSDDNEYRPRPRLKRLRRHNKEISSNDDVDDELFETISVDRVAPSMKVLFGEEDSDSVDDAVGDNAYGCEGGFLLPSAKAAVAMQSESIEDDVIESMESDVENNKKNSTARSSIDRSPFLNEDESTDQHYQHCDTTDRDGVLLLSKPSDAVTAFQSSVLLLELSTADQEWAEWGGEPDEKAVTMHVVTNDLNGAAAKNDGLPEGSDAPESDSDEDGQDGVTFLTLGNASKPARTSRDNGLAAMENSISPIAADADLLKKSDINAGDDEDVDVEWEDCNSEDYRAKNEVDINPPEMKDCVLMEIKPSALAGSFKPSPTSSVSGDEPLVIIDSSSESMSSNYEFDAPLDDPQVAALKRAQATASHLTSWAGRAFQRAISELAIHQTQPVAPNRNIHQVNTEKERIELPTGHDEIDADRGSKGQNETISASTDENHGSPATPQHIKKKPYFLDTSLEGLTEAHTAILEEEKTMERDMSTITDEMKEDILTLLRLCGIPWVESPTEAEAQCAALEELGLVDGIVTEDSDIFVFGGKKVYKNFFDEQKYVEAYFAKDIERDLALRRHQLVALAMLLGGDYTDGVKGVGIVNGMEILQAFAIHDSDEGIRDGLQKFREWLDGFGDPAFDNCEDVSSHKVSLFHKKHKSARTRWVAPADFPSRGIINAYLNPVVDRSDAKFSWAIPNLQGLQNFCAETLGWERAETDRVVKPVLKVLDSGSTQMRLESYFLRYEDGYKFAKVRSKRLKAVLHDIQRGDTADTVEASTADNAGTYRKHSVEYNSVVEDDID</sequence>
<dbReference type="SUPFAM" id="SSF47807">
    <property type="entry name" value="5' to 3' exonuclease, C-terminal subdomain"/>
    <property type="match status" value="1"/>
</dbReference>
<evidence type="ECO:0000256" key="5">
    <source>
        <dbReference type="ARBA" id="ARBA00022722"/>
    </source>
</evidence>
<evidence type="ECO:0000256" key="4">
    <source>
        <dbReference type="ARBA" id="ARBA00022553"/>
    </source>
</evidence>
<comment type="cofactor">
    <cofactor evidence="1">
        <name>Mg(2+)</name>
        <dbReference type="ChEBI" id="CHEBI:18420"/>
    </cofactor>
</comment>
<evidence type="ECO:0000259" key="13">
    <source>
        <dbReference type="SMART" id="SM00484"/>
    </source>
</evidence>
<feature type="compositionally biased region" description="Acidic residues" evidence="12">
    <location>
        <begin position="422"/>
        <end position="433"/>
    </location>
</feature>
<organism evidence="15 16">
    <name type="scientific">Cyclostephanos tholiformis</name>
    <dbReference type="NCBI Taxonomy" id="382380"/>
    <lineage>
        <taxon>Eukaryota</taxon>
        <taxon>Sar</taxon>
        <taxon>Stramenopiles</taxon>
        <taxon>Ochrophyta</taxon>
        <taxon>Bacillariophyta</taxon>
        <taxon>Coscinodiscophyceae</taxon>
        <taxon>Thalassiosirophycidae</taxon>
        <taxon>Stephanodiscales</taxon>
        <taxon>Stephanodiscaceae</taxon>
        <taxon>Cyclostephanos</taxon>
    </lineage>
</organism>
<proteinExistence type="inferred from homology"/>
<name>A0ABD3R1K3_9STRA</name>
<dbReference type="SMART" id="SM00484">
    <property type="entry name" value="XPGI"/>
    <property type="match status" value="1"/>
</dbReference>
<evidence type="ECO:0000256" key="9">
    <source>
        <dbReference type="ARBA" id="ARBA00022842"/>
    </source>
</evidence>
<keyword evidence="16" id="KW-1185">Reference proteome</keyword>
<evidence type="ECO:0000256" key="8">
    <source>
        <dbReference type="ARBA" id="ARBA00022801"/>
    </source>
</evidence>
<protein>
    <submittedName>
        <fullName evidence="15">Uncharacterized protein</fullName>
    </submittedName>
</protein>
<dbReference type="CDD" id="cd09868">
    <property type="entry name" value="PIN_XPG_RAD2"/>
    <property type="match status" value="1"/>
</dbReference>
<feature type="region of interest" description="Disordered" evidence="12">
    <location>
        <begin position="619"/>
        <end position="658"/>
    </location>
</feature>
<keyword evidence="7" id="KW-0255">Endonuclease</keyword>
<dbReference type="AlphaFoldDB" id="A0ABD3R1K3"/>